<evidence type="ECO:0000313" key="2">
    <source>
        <dbReference type="Proteomes" id="UP001161408"/>
    </source>
</evidence>
<comment type="caution">
    <text evidence="1">The sequence shown here is derived from an EMBL/GenBank/DDBJ whole genome shotgun (WGS) entry which is preliminary data.</text>
</comment>
<proteinExistence type="predicted"/>
<keyword evidence="2" id="KW-1185">Reference proteome</keyword>
<dbReference type="RefSeq" id="WP_096038884.1">
    <property type="nucleotide sequence ID" value="NZ_BJXY01000034.1"/>
</dbReference>
<dbReference type="Proteomes" id="UP001161408">
    <property type="component" value="Unassembled WGS sequence"/>
</dbReference>
<name>A0AA37W406_9GAMM</name>
<accession>A0AA37W406</accession>
<protein>
    <submittedName>
        <fullName evidence="1">Uncharacterized protein</fullName>
    </submittedName>
</protein>
<organism evidence="1 2">
    <name type="scientific">Pseudoalteromonas tetraodonis GFC</name>
    <dbReference type="NCBI Taxonomy" id="1315271"/>
    <lineage>
        <taxon>Bacteria</taxon>
        <taxon>Pseudomonadati</taxon>
        <taxon>Pseudomonadota</taxon>
        <taxon>Gammaproteobacteria</taxon>
        <taxon>Alteromonadales</taxon>
        <taxon>Pseudoalteromonadaceae</taxon>
        <taxon>Pseudoalteromonas</taxon>
    </lineage>
</organism>
<dbReference type="AlphaFoldDB" id="A0AA37W406"/>
<reference evidence="1" key="1">
    <citation type="journal article" date="2014" name="Int. J. Syst. Evol. Microbiol.">
        <title>Complete genome sequence of Corynebacterium casei LMG S-19264T (=DSM 44701T), isolated from a smear-ripened cheese.</title>
        <authorList>
            <consortium name="US DOE Joint Genome Institute (JGI-PGF)"/>
            <person name="Walter F."/>
            <person name="Albersmeier A."/>
            <person name="Kalinowski J."/>
            <person name="Ruckert C."/>
        </authorList>
    </citation>
    <scope>NUCLEOTIDE SEQUENCE</scope>
    <source>
        <strain evidence="1">NBRC 103034</strain>
    </source>
</reference>
<dbReference type="EMBL" id="BSNE01000011">
    <property type="protein sequence ID" value="GLQ02645.1"/>
    <property type="molecule type" value="Genomic_DNA"/>
</dbReference>
<sequence length="68" mass="7754">MKTEELIAINIPKSLLTKLHWALASGTDTNRVYFVLQLYVEKAELEEGVTYPTDREPGHDFDGFTLKV</sequence>
<reference evidence="1" key="2">
    <citation type="submission" date="2023-01" db="EMBL/GenBank/DDBJ databases">
        <title>Draft genome sequence of Pseudoalteromonas tetraodonis strain NBRC 103034.</title>
        <authorList>
            <person name="Sun Q."/>
            <person name="Mori K."/>
        </authorList>
    </citation>
    <scope>NUCLEOTIDE SEQUENCE</scope>
    <source>
        <strain evidence="1">NBRC 103034</strain>
    </source>
</reference>
<gene>
    <name evidence="1" type="ORF">GCM10007914_15260</name>
</gene>
<evidence type="ECO:0000313" key="1">
    <source>
        <dbReference type="EMBL" id="GLQ02645.1"/>
    </source>
</evidence>